<name>I3CEL4_9GAMM</name>
<dbReference type="OrthoDB" id="264572at2"/>
<evidence type="ECO:0000313" key="1">
    <source>
        <dbReference type="EMBL" id="EIJ42057.1"/>
    </source>
</evidence>
<dbReference type="SUPFAM" id="SSF53474">
    <property type="entry name" value="alpha/beta-Hydrolases"/>
    <property type="match status" value="1"/>
</dbReference>
<dbReference type="InterPro" id="IPR008886">
    <property type="entry name" value="UPF0227/Esterase_YqiA"/>
</dbReference>
<dbReference type="EMBL" id="JH600070">
    <property type="protein sequence ID" value="EIJ42057.1"/>
    <property type="molecule type" value="Genomic_DNA"/>
</dbReference>
<evidence type="ECO:0000313" key="2">
    <source>
        <dbReference type="Proteomes" id="UP000005744"/>
    </source>
</evidence>
<dbReference type="Pfam" id="PF05728">
    <property type="entry name" value="UPF0227"/>
    <property type="match status" value="1"/>
</dbReference>
<accession>I3CEL4</accession>
<dbReference type="Gene3D" id="3.40.50.1820">
    <property type="entry name" value="alpha/beta hydrolase"/>
    <property type="match status" value="1"/>
</dbReference>
<reference evidence="1 2" key="1">
    <citation type="submission" date="2011-11" db="EMBL/GenBank/DDBJ databases">
        <title>Improved High-Quality Draft sequence of Beggiatoa alba B18lD.</title>
        <authorList>
            <consortium name="US DOE Joint Genome Institute"/>
            <person name="Lucas S."/>
            <person name="Han J."/>
            <person name="Lapidus A."/>
            <person name="Cheng J.-F."/>
            <person name="Goodwin L."/>
            <person name="Pitluck S."/>
            <person name="Peters L."/>
            <person name="Mikhailova N."/>
            <person name="Held B."/>
            <person name="Detter J.C."/>
            <person name="Han C."/>
            <person name="Tapia R."/>
            <person name="Land M."/>
            <person name="Hauser L."/>
            <person name="Kyrpides N."/>
            <person name="Ivanova N."/>
            <person name="Pagani I."/>
            <person name="Samuel K."/>
            <person name="Teske A."/>
            <person name="Mueller J."/>
            <person name="Woyke T."/>
        </authorList>
    </citation>
    <scope>NUCLEOTIDE SEQUENCE [LARGE SCALE GENOMIC DNA]</scope>
    <source>
        <strain evidence="1 2">B18LD</strain>
    </source>
</reference>
<dbReference type="STRING" id="395493.BegalDRAFT_1155"/>
<dbReference type="eggNOG" id="COG1073">
    <property type="taxonomic scope" value="Bacteria"/>
</dbReference>
<dbReference type="AlphaFoldDB" id="I3CEL4"/>
<protein>
    <submittedName>
        <fullName evidence="1">Uncharacterized protein family (UPF0227)</fullName>
    </submittedName>
</protein>
<dbReference type="ESTHER" id="9gamm-i3cel4">
    <property type="family name" value="abh_upf00227"/>
</dbReference>
<dbReference type="HOGENOM" id="CLU_090601_0_0_6"/>
<dbReference type="InterPro" id="IPR029058">
    <property type="entry name" value="AB_hydrolase_fold"/>
</dbReference>
<proteinExistence type="predicted"/>
<dbReference type="RefSeq" id="WP_002684613.1">
    <property type="nucleotide sequence ID" value="NZ_JH600070.1"/>
</dbReference>
<sequence>MISFFYLHGWASSPKSSKALFFKERFQELGLTLHTPDLNEPDFYHLTLTRQLQQVGKLLPNRPCTVIGSSLGGLASLWLAQRYPQIQRLILLAPALDFPTQCQRIIGTENLQKWQADGEMPIFHYSWEREMSLSYEFVADCLRYPDKQLQRVLPTLILHGQQDETIPIQASRDFIQGRAWIQLIELESDHSLMNQLDTIWQIIQAFCQLKDSENPATI</sequence>
<organism evidence="1 2">
    <name type="scientific">Beggiatoa alba B18LD</name>
    <dbReference type="NCBI Taxonomy" id="395493"/>
    <lineage>
        <taxon>Bacteria</taxon>
        <taxon>Pseudomonadati</taxon>
        <taxon>Pseudomonadota</taxon>
        <taxon>Gammaproteobacteria</taxon>
        <taxon>Thiotrichales</taxon>
        <taxon>Thiotrichaceae</taxon>
        <taxon>Beggiatoa</taxon>
    </lineage>
</organism>
<gene>
    <name evidence="1" type="ORF">BegalDRAFT_1155</name>
</gene>
<dbReference type="Proteomes" id="UP000005744">
    <property type="component" value="Unassembled WGS sequence"/>
</dbReference>
<keyword evidence="2" id="KW-1185">Reference proteome</keyword>